<sequence>MSKQTGVWAAAALLLFAAVSCTNHVKSREVSADVGTKRVVELIGTNGAKVGQAELTEMSRGVHIKVEAFNLVPGKHGFHIHESGKCEPPGFESAGGHFNPMNKQHGFDNPNGPHAGDLPNLFVGTDGTVTAEMVAKYVTLSEGQPNSLIRPGGTSLVIHENADDYKTDPAGNSGGRIACGRIQ</sequence>
<accession>A0ACC7NX66</accession>
<dbReference type="EMBL" id="JBJURJ010000006">
    <property type="protein sequence ID" value="MFM9328661.1"/>
    <property type="molecule type" value="Genomic_DNA"/>
</dbReference>
<dbReference type="Proteomes" id="UP001631969">
    <property type="component" value="Unassembled WGS sequence"/>
</dbReference>
<gene>
    <name evidence="1" type="ORF">ACI1P1_10210</name>
</gene>
<comment type="caution">
    <text evidence="1">The sequence shown here is derived from an EMBL/GenBank/DDBJ whole genome shotgun (WGS) entry which is preliminary data.</text>
</comment>
<evidence type="ECO:0000313" key="2">
    <source>
        <dbReference type="Proteomes" id="UP001631969"/>
    </source>
</evidence>
<evidence type="ECO:0000313" key="1">
    <source>
        <dbReference type="EMBL" id="MFM9328661.1"/>
    </source>
</evidence>
<proteinExistence type="predicted"/>
<reference evidence="1" key="1">
    <citation type="submission" date="2024-12" db="EMBL/GenBank/DDBJ databases">
        <authorList>
            <person name="Wu N."/>
        </authorList>
    </citation>
    <scope>NUCLEOTIDE SEQUENCE</scope>
    <source>
        <strain evidence="1">P15</strain>
    </source>
</reference>
<protein>
    <submittedName>
        <fullName evidence="1">Superoxide dismutase family protein</fullName>
    </submittedName>
</protein>
<name>A0ACC7NX66_9BACL</name>
<organism evidence="1 2">
    <name type="scientific">Paenibacillus mesotrionivorans</name>
    <dbReference type="NCBI Taxonomy" id="3160968"/>
    <lineage>
        <taxon>Bacteria</taxon>
        <taxon>Bacillati</taxon>
        <taxon>Bacillota</taxon>
        <taxon>Bacilli</taxon>
        <taxon>Bacillales</taxon>
        <taxon>Paenibacillaceae</taxon>
        <taxon>Paenibacillus</taxon>
    </lineage>
</organism>
<keyword evidence="2" id="KW-1185">Reference proteome</keyword>